<evidence type="ECO:0000313" key="3">
    <source>
        <dbReference type="Proteomes" id="UP001197093"/>
    </source>
</evidence>
<gene>
    <name evidence="2" type="ORF">NEMBOFW57_000883</name>
</gene>
<name>A0AAD4F061_9PEZI</name>
<sequence length="262" mass="28640">MMDSPVHPDLQPGPRPPPNPLPFPIRNDPLIHGHDIELAPTRRPFQEHLTNPAPEVLGHSTLELAAAKPRPPHPQPHPDLLPVHHPDHYPPHQQQQQHLKAWESQSREPSLYSRSVSTPASAAASTTAETAGQRYSYSDFSSPFDRRPLVPGSAAGGGRGKRETISNNLTLYSAPLKPEKKYLLFCGRDYNSNLGATLDLYNTPTDTLADCLDLCAGEETCVGAGWGRGNTGGGRALCWLKSQLGEWNGAPAWSFFIRDQGT</sequence>
<dbReference type="EMBL" id="JAHCVI010000001">
    <property type="protein sequence ID" value="KAG7290878.1"/>
    <property type="molecule type" value="Genomic_DNA"/>
</dbReference>
<evidence type="ECO:0000256" key="1">
    <source>
        <dbReference type="SAM" id="MobiDB-lite"/>
    </source>
</evidence>
<feature type="compositionally biased region" description="Polar residues" evidence="1">
    <location>
        <begin position="103"/>
        <end position="114"/>
    </location>
</feature>
<feature type="region of interest" description="Disordered" evidence="1">
    <location>
        <begin position="66"/>
        <end position="163"/>
    </location>
</feature>
<comment type="caution">
    <text evidence="2">The sequence shown here is derived from an EMBL/GenBank/DDBJ whole genome shotgun (WGS) entry which is preliminary data.</text>
</comment>
<keyword evidence="3" id="KW-1185">Reference proteome</keyword>
<organism evidence="2 3">
    <name type="scientific">Staphylotrichum longicolle</name>
    <dbReference type="NCBI Taxonomy" id="669026"/>
    <lineage>
        <taxon>Eukaryota</taxon>
        <taxon>Fungi</taxon>
        <taxon>Dikarya</taxon>
        <taxon>Ascomycota</taxon>
        <taxon>Pezizomycotina</taxon>
        <taxon>Sordariomycetes</taxon>
        <taxon>Sordariomycetidae</taxon>
        <taxon>Sordariales</taxon>
        <taxon>Chaetomiaceae</taxon>
        <taxon>Staphylotrichum</taxon>
    </lineage>
</organism>
<evidence type="ECO:0008006" key="4">
    <source>
        <dbReference type="Google" id="ProtNLM"/>
    </source>
</evidence>
<feature type="region of interest" description="Disordered" evidence="1">
    <location>
        <begin position="1"/>
        <end position="34"/>
    </location>
</feature>
<reference evidence="2" key="1">
    <citation type="submission" date="2023-02" db="EMBL/GenBank/DDBJ databases">
        <authorList>
            <person name="Palmer J.M."/>
        </authorList>
    </citation>
    <scope>NUCLEOTIDE SEQUENCE</scope>
    <source>
        <strain evidence="2">FW57</strain>
    </source>
</reference>
<dbReference type="Proteomes" id="UP001197093">
    <property type="component" value="Unassembled WGS sequence"/>
</dbReference>
<dbReference type="AlphaFoldDB" id="A0AAD4F061"/>
<feature type="compositionally biased region" description="Low complexity" evidence="1">
    <location>
        <begin position="115"/>
        <end position="131"/>
    </location>
</feature>
<accession>A0AAD4F061</accession>
<feature type="compositionally biased region" description="Pro residues" evidence="1">
    <location>
        <begin position="11"/>
        <end position="23"/>
    </location>
</feature>
<protein>
    <recommendedName>
        <fullName evidence="4">Apple domain-containing protein</fullName>
    </recommendedName>
</protein>
<proteinExistence type="predicted"/>
<evidence type="ECO:0000313" key="2">
    <source>
        <dbReference type="EMBL" id="KAG7290878.1"/>
    </source>
</evidence>